<comment type="caution">
    <text evidence="3">The sequence shown here is derived from an EMBL/GenBank/DDBJ whole genome shotgun (WGS) entry which is preliminary data.</text>
</comment>
<feature type="signal peptide" evidence="1">
    <location>
        <begin position="1"/>
        <end position="21"/>
    </location>
</feature>
<proteinExistence type="predicted"/>
<organism evidence="3 4">
    <name type="scientific">Cymbomonas tetramitiformis</name>
    <dbReference type="NCBI Taxonomy" id="36881"/>
    <lineage>
        <taxon>Eukaryota</taxon>
        <taxon>Viridiplantae</taxon>
        <taxon>Chlorophyta</taxon>
        <taxon>Pyramimonadophyceae</taxon>
        <taxon>Pyramimonadales</taxon>
        <taxon>Pyramimonadaceae</taxon>
        <taxon>Cymbomonas</taxon>
    </lineage>
</organism>
<dbReference type="Proteomes" id="UP001190700">
    <property type="component" value="Unassembled WGS sequence"/>
</dbReference>
<evidence type="ECO:0000256" key="1">
    <source>
        <dbReference type="SAM" id="SignalP"/>
    </source>
</evidence>
<dbReference type="SUPFAM" id="SSF50891">
    <property type="entry name" value="Cyclophilin-like"/>
    <property type="match status" value="1"/>
</dbReference>
<feature type="chain" id="PRO_5042143296" description="PPIase cyclophilin-type domain-containing protein" evidence="1">
    <location>
        <begin position="22"/>
        <end position="220"/>
    </location>
</feature>
<feature type="domain" description="PPIase cyclophilin-type" evidence="2">
    <location>
        <begin position="45"/>
        <end position="200"/>
    </location>
</feature>
<dbReference type="EMBL" id="LGRX02012452">
    <property type="protein sequence ID" value="KAK3267363.1"/>
    <property type="molecule type" value="Genomic_DNA"/>
</dbReference>
<evidence type="ECO:0000313" key="3">
    <source>
        <dbReference type="EMBL" id="KAK3267363.1"/>
    </source>
</evidence>
<evidence type="ECO:0000313" key="4">
    <source>
        <dbReference type="Proteomes" id="UP001190700"/>
    </source>
</evidence>
<evidence type="ECO:0000259" key="2">
    <source>
        <dbReference type="PROSITE" id="PS50072"/>
    </source>
</evidence>
<dbReference type="GO" id="GO:0003755">
    <property type="term" value="F:peptidyl-prolyl cis-trans isomerase activity"/>
    <property type="evidence" value="ECO:0007669"/>
    <property type="project" value="InterPro"/>
</dbReference>
<dbReference type="InterPro" id="IPR029000">
    <property type="entry name" value="Cyclophilin-like_dom_sf"/>
</dbReference>
<sequence length="220" mass="23892">MPTPWRLRLLCGCALIAVVTCINDADPFVGVSHEVRKGSGSVTSDVKFVTIHVPQGTIRIRLLPELSRSSVDYVVNVAQQNKCASSRECKFYRAEPTFLLQGNMKTQLPPNRQLGPCPAEFAGKPRATACPAHDPNCGCHGPIMVPGQVGWAGGGSGPDFFIYTGQGPATHWNNDHTVWGELADQESLSVVEAVLQLPTDRPPHGMLMLKHTIPFTIQLE</sequence>
<dbReference type="Pfam" id="PF00160">
    <property type="entry name" value="Pro_isomerase"/>
    <property type="match status" value="1"/>
</dbReference>
<dbReference type="AlphaFoldDB" id="A0AAE0L096"/>
<dbReference type="PANTHER" id="PTHR46873:SF1">
    <property type="entry name" value="EXPRESSED PROTEIN"/>
    <property type="match status" value="1"/>
</dbReference>
<protein>
    <recommendedName>
        <fullName evidence="2">PPIase cyclophilin-type domain-containing protein</fullName>
    </recommendedName>
</protein>
<name>A0AAE0L096_9CHLO</name>
<dbReference type="Gene3D" id="2.40.100.10">
    <property type="entry name" value="Cyclophilin-like"/>
    <property type="match status" value="1"/>
</dbReference>
<gene>
    <name evidence="3" type="ORF">CYMTET_24073</name>
</gene>
<keyword evidence="4" id="KW-1185">Reference proteome</keyword>
<keyword evidence="1" id="KW-0732">Signal</keyword>
<accession>A0AAE0L096</accession>
<dbReference type="InterPro" id="IPR002130">
    <property type="entry name" value="Cyclophilin-type_PPIase_dom"/>
</dbReference>
<dbReference type="PROSITE" id="PS50072">
    <property type="entry name" value="CSA_PPIASE_2"/>
    <property type="match status" value="1"/>
</dbReference>
<reference evidence="3 4" key="1">
    <citation type="journal article" date="2015" name="Genome Biol. Evol.">
        <title>Comparative Genomics of a Bacterivorous Green Alga Reveals Evolutionary Causalities and Consequences of Phago-Mixotrophic Mode of Nutrition.</title>
        <authorList>
            <person name="Burns J.A."/>
            <person name="Paasch A."/>
            <person name="Narechania A."/>
            <person name="Kim E."/>
        </authorList>
    </citation>
    <scope>NUCLEOTIDE SEQUENCE [LARGE SCALE GENOMIC DNA]</scope>
    <source>
        <strain evidence="3 4">PLY_AMNH</strain>
    </source>
</reference>
<dbReference type="PANTHER" id="PTHR46873">
    <property type="entry name" value="EXPRESSED PROTEIN"/>
    <property type="match status" value="1"/>
</dbReference>